<dbReference type="SMART" id="SM00987">
    <property type="entry name" value="UreE_C"/>
    <property type="match status" value="1"/>
</dbReference>
<keyword evidence="4 7" id="KW-0227">DNA damage</keyword>
<dbReference type="NCBIfam" id="NF003592">
    <property type="entry name" value="PRK05254.1-5"/>
    <property type="match status" value="1"/>
</dbReference>
<dbReference type="PANTHER" id="PTHR11264">
    <property type="entry name" value="URACIL-DNA GLYCOSYLASE"/>
    <property type="match status" value="1"/>
</dbReference>
<comment type="similarity">
    <text evidence="2 7 9">Belongs to the uracil-DNA glycosylase (UDG) superfamily. UNG family.</text>
</comment>
<dbReference type="InterPro" id="IPR005122">
    <property type="entry name" value="Uracil-DNA_glycosylase-like"/>
</dbReference>
<dbReference type="NCBIfam" id="TIGR00628">
    <property type="entry name" value="ung"/>
    <property type="match status" value="1"/>
</dbReference>
<reference evidence="12 13" key="2">
    <citation type="submission" date="2018-11" db="EMBL/GenBank/DDBJ databases">
        <authorList>
            <consortium name="Pathogen Informatics"/>
        </authorList>
    </citation>
    <scope>NUCLEOTIDE SEQUENCE [LARGE SCALE GENOMIC DNA]</scope>
</reference>
<dbReference type="FunFam" id="3.40.470.10:FF:000001">
    <property type="entry name" value="Uracil-DNA glycosylase"/>
    <property type="match status" value="1"/>
</dbReference>
<keyword evidence="13" id="KW-1185">Reference proteome</keyword>
<dbReference type="GO" id="GO:0097510">
    <property type="term" value="P:base-excision repair, AP site formation via deaminated base removal"/>
    <property type="evidence" value="ECO:0007669"/>
    <property type="project" value="TreeGrafter"/>
</dbReference>
<dbReference type="AlphaFoldDB" id="A0A0M3JSR7"/>
<evidence type="ECO:0000313" key="14">
    <source>
        <dbReference type="WBParaSite" id="ASIM_0001104001-mRNA-1"/>
    </source>
</evidence>
<dbReference type="Gene3D" id="3.40.470.10">
    <property type="entry name" value="Uracil-DNA glycosylase-like domain"/>
    <property type="match status" value="1"/>
</dbReference>
<dbReference type="HAMAP" id="MF_00148">
    <property type="entry name" value="UDG"/>
    <property type="match status" value="1"/>
</dbReference>
<dbReference type="Pfam" id="PF03167">
    <property type="entry name" value="UDG"/>
    <property type="match status" value="1"/>
</dbReference>
<comment type="subcellular location">
    <subcellularLocation>
        <location evidence="7">Mitochondrion</location>
    </subcellularLocation>
    <subcellularLocation>
        <location evidence="7">Nucleus</location>
    </subcellularLocation>
</comment>
<dbReference type="InterPro" id="IPR036895">
    <property type="entry name" value="Uracil-DNA_glycosylase-like_sf"/>
</dbReference>
<dbReference type="SUPFAM" id="SSF52141">
    <property type="entry name" value="Uracil-DNA glycosylase-like"/>
    <property type="match status" value="1"/>
</dbReference>
<keyword evidence="5 7" id="KW-0378">Hydrolase</keyword>
<evidence type="ECO:0000313" key="12">
    <source>
        <dbReference type="EMBL" id="VDK43259.1"/>
    </source>
</evidence>
<keyword evidence="7" id="KW-0496">Mitochondrion</keyword>
<gene>
    <name evidence="12" type="ORF">ASIM_LOCUS10598</name>
</gene>
<evidence type="ECO:0000256" key="8">
    <source>
        <dbReference type="PROSITE-ProRule" id="PRU10072"/>
    </source>
</evidence>
<dbReference type="OrthoDB" id="10031947at2759"/>
<comment type="function">
    <text evidence="7 9">Excises uracil residues from the DNA which can arise as a result of misincorporation of dUMP residues by DNA polymerase or due to deamination of cytosine.</text>
</comment>
<dbReference type="Proteomes" id="UP000267096">
    <property type="component" value="Unassembled WGS sequence"/>
</dbReference>
<feature type="compositionally biased region" description="Basic and acidic residues" evidence="10">
    <location>
        <begin position="54"/>
        <end position="76"/>
    </location>
</feature>
<sequence length="363" mass="40327">MSSSCGALKIPEMFLRAAARKKAASTSNESIAHISHVEGASDSVNVASGAVENGVDKKERSTDGLNDETRVTDENDKQIATDLNSKITTSLNHSDENSSRWIVSLIIGFNEQQISLSNISDVSLSFPVAPTQKASVDHLKSLLTDSGWRRALDMELRKEYMHKIVRFLEGEREKGITVYPPRELIFNAFNLTPLSEIRVVIIGQDPYHNEKQAHGLCFSVAKGVRPPPSLVNIYKEMKEDIPKFTIPNHGCLESWARQGVFMLNATLTVEAHKANSHSAIGWQKFTDEVIRIVSRNRNGVVFLLWGGFAHKKEALVDRKKHTIIKTAHPSPLSARLFMGCRCFSKTNNALIKLGKPAIDWASL</sequence>
<dbReference type="NCBIfam" id="NF003589">
    <property type="entry name" value="PRK05254.1-2"/>
    <property type="match status" value="1"/>
</dbReference>
<keyword evidence="6 7" id="KW-0234">DNA repair</keyword>
<dbReference type="NCBIfam" id="NF003588">
    <property type="entry name" value="PRK05254.1-1"/>
    <property type="match status" value="1"/>
</dbReference>
<evidence type="ECO:0000259" key="11">
    <source>
        <dbReference type="SMART" id="SM00986"/>
    </source>
</evidence>
<dbReference type="InterPro" id="IPR018085">
    <property type="entry name" value="Ura-DNA_Glyclase_AS"/>
</dbReference>
<comment type="catalytic activity">
    <reaction evidence="1 7 9">
        <text>Hydrolyzes single-stranded DNA or mismatched double-stranded DNA and polynucleotides, releasing free uracil.</text>
        <dbReference type="EC" id="3.2.2.27"/>
    </reaction>
</comment>
<feature type="region of interest" description="Disordered" evidence="10">
    <location>
        <begin position="50"/>
        <end position="76"/>
    </location>
</feature>
<accession>A0A0M3JSR7</accession>
<name>A0A0M3JSR7_ANISI</name>
<dbReference type="PROSITE" id="PS00130">
    <property type="entry name" value="U_DNA_GLYCOSYLASE"/>
    <property type="match status" value="1"/>
</dbReference>
<dbReference type="EC" id="3.2.2.27" evidence="3 7"/>
<dbReference type="EMBL" id="UYRR01031006">
    <property type="protein sequence ID" value="VDK43259.1"/>
    <property type="molecule type" value="Genomic_DNA"/>
</dbReference>
<evidence type="ECO:0000256" key="6">
    <source>
        <dbReference type="ARBA" id="ARBA00023204"/>
    </source>
</evidence>
<dbReference type="CDD" id="cd10027">
    <property type="entry name" value="UDG-F1-like"/>
    <property type="match status" value="1"/>
</dbReference>
<evidence type="ECO:0000256" key="3">
    <source>
        <dbReference type="ARBA" id="ARBA00012030"/>
    </source>
</evidence>
<reference evidence="14" key="1">
    <citation type="submission" date="2017-02" db="UniProtKB">
        <authorList>
            <consortium name="WormBaseParasite"/>
        </authorList>
    </citation>
    <scope>IDENTIFICATION</scope>
</reference>
<dbReference type="GO" id="GO:0005634">
    <property type="term" value="C:nucleus"/>
    <property type="evidence" value="ECO:0007669"/>
    <property type="project" value="UniProtKB-SubCell"/>
</dbReference>
<evidence type="ECO:0000313" key="13">
    <source>
        <dbReference type="Proteomes" id="UP000267096"/>
    </source>
</evidence>
<dbReference type="PANTHER" id="PTHR11264:SF7">
    <property type="entry name" value="URACIL-DNA GLYCOSYLASE"/>
    <property type="match status" value="1"/>
</dbReference>
<evidence type="ECO:0000256" key="10">
    <source>
        <dbReference type="SAM" id="MobiDB-lite"/>
    </source>
</evidence>
<dbReference type="NCBIfam" id="NF003591">
    <property type="entry name" value="PRK05254.1-4"/>
    <property type="match status" value="1"/>
</dbReference>
<dbReference type="GO" id="GO:0005739">
    <property type="term" value="C:mitochondrion"/>
    <property type="evidence" value="ECO:0007669"/>
    <property type="project" value="UniProtKB-SubCell"/>
</dbReference>
<evidence type="ECO:0000256" key="7">
    <source>
        <dbReference type="HAMAP-Rule" id="MF_03166"/>
    </source>
</evidence>
<proteinExistence type="inferred from homology"/>
<evidence type="ECO:0000256" key="1">
    <source>
        <dbReference type="ARBA" id="ARBA00001400"/>
    </source>
</evidence>
<feature type="active site" description="Proton acceptor" evidence="7 8">
    <location>
        <position position="205"/>
    </location>
</feature>
<keyword evidence="7" id="KW-0539">Nucleus</keyword>
<dbReference type="GO" id="GO:0004844">
    <property type="term" value="F:uracil DNA N-glycosylase activity"/>
    <property type="evidence" value="ECO:0007669"/>
    <property type="project" value="UniProtKB-UniRule"/>
</dbReference>
<evidence type="ECO:0000256" key="9">
    <source>
        <dbReference type="RuleBase" id="RU003780"/>
    </source>
</evidence>
<dbReference type="InterPro" id="IPR002043">
    <property type="entry name" value="UDG_fam1"/>
</dbReference>
<feature type="domain" description="Uracil-DNA glycosylase-like" evidence="11">
    <location>
        <begin position="190"/>
        <end position="350"/>
    </location>
</feature>
<organism evidence="14">
    <name type="scientific">Anisakis simplex</name>
    <name type="common">Herring worm</name>
    <dbReference type="NCBI Taxonomy" id="6269"/>
    <lineage>
        <taxon>Eukaryota</taxon>
        <taxon>Metazoa</taxon>
        <taxon>Ecdysozoa</taxon>
        <taxon>Nematoda</taxon>
        <taxon>Chromadorea</taxon>
        <taxon>Rhabditida</taxon>
        <taxon>Spirurina</taxon>
        <taxon>Ascaridomorpha</taxon>
        <taxon>Ascaridoidea</taxon>
        <taxon>Anisakidae</taxon>
        <taxon>Anisakis</taxon>
        <taxon>Anisakis simplex complex</taxon>
    </lineage>
</organism>
<evidence type="ECO:0000256" key="5">
    <source>
        <dbReference type="ARBA" id="ARBA00022801"/>
    </source>
</evidence>
<protein>
    <recommendedName>
        <fullName evidence="3 7">Uracil-DNA glycosylase</fullName>
        <shortName evidence="7">UDG</shortName>
        <ecNumber evidence="3 7">3.2.2.27</ecNumber>
    </recommendedName>
</protein>
<evidence type="ECO:0000256" key="4">
    <source>
        <dbReference type="ARBA" id="ARBA00022763"/>
    </source>
</evidence>
<dbReference type="WBParaSite" id="ASIM_0001104001-mRNA-1">
    <property type="protein sequence ID" value="ASIM_0001104001-mRNA-1"/>
    <property type="gene ID" value="ASIM_0001104001"/>
</dbReference>
<dbReference type="SMART" id="SM00986">
    <property type="entry name" value="UDG"/>
    <property type="match status" value="1"/>
</dbReference>
<evidence type="ECO:0000256" key="2">
    <source>
        <dbReference type="ARBA" id="ARBA00008184"/>
    </source>
</evidence>